<keyword evidence="1" id="KW-1133">Transmembrane helix</keyword>
<accession>A0A919G196</accession>
<dbReference type="Proteomes" id="UP000627369">
    <property type="component" value="Unassembled WGS sequence"/>
</dbReference>
<sequence>MSNEEKSVKITPALAAGLAFAFIAAFYAPLITALVAVLTALFGRRFPWVLAGASVLVAWSLLMIFPAIIPGVYSLLPVFIR</sequence>
<keyword evidence="1" id="KW-0812">Transmembrane</keyword>
<name>A0A919G196_9MICO</name>
<organism evidence="2 3">
    <name type="scientific">Promicromonospora soli</name>
    <dbReference type="NCBI Taxonomy" id="2035533"/>
    <lineage>
        <taxon>Bacteria</taxon>
        <taxon>Bacillati</taxon>
        <taxon>Actinomycetota</taxon>
        <taxon>Actinomycetes</taxon>
        <taxon>Micrococcales</taxon>
        <taxon>Promicromonosporaceae</taxon>
        <taxon>Promicromonospora</taxon>
    </lineage>
</organism>
<feature type="transmembrane region" description="Helical" evidence="1">
    <location>
        <begin position="12"/>
        <end position="42"/>
    </location>
</feature>
<evidence type="ECO:0000256" key="1">
    <source>
        <dbReference type="SAM" id="Phobius"/>
    </source>
</evidence>
<reference evidence="2" key="2">
    <citation type="submission" date="2020-09" db="EMBL/GenBank/DDBJ databases">
        <authorList>
            <person name="Sun Q."/>
            <person name="Zhou Y."/>
        </authorList>
    </citation>
    <scope>NUCLEOTIDE SEQUENCE</scope>
    <source>
        <strain evidence="2">CGMCC 4.7398</strain>
    </source>
</reference>
<protein>
    <submittedName>
        <fullName evidence="2">Uncharacterized protein</fullName>
    </submittedName>
</protein>
<evidence type="ECO:0000313" key="3">
    <source>
        <dbReference type="Proteomes" id="UP000627369"/>
    </source>
</evidence>
<dbReference type="RefSeq" id="WP_189670514.1">
    <property type="nucleotide sequence ID" value="NZ_BNAS01000005.1"/>
</dbReference>
<keyword evidence="3" id="KW-1185">Reference proteome</keyword>
<feature type="transmembrane region" description="Helical" evidence="1">
    <location>
        <begin position="48"/>
        <end position="76"/>
    </location>
</feature>
<keyword evidence="1" id="KW-0472">Membrane</keyword>
<evidence type="ECO:0000313" key="2">
    <source>
        <dbReference type="EMBL" id="GHH76283.1"/>
    </source>
</evidence>
<dbReference type="AlphaFoldDB" id="A0A919G196"/>
<gene>
    <name evidence="2" type="ORF">GCM10017772_34530</name>
</gene>
<reference evidence="2" key="1">
    <citation type="journal article" date="2014" name="Int. J. Syst. Evol. Microbiol.">
        <title>Complete genome sequence of Corynebacterium casei LMG S-19264T (=DSM 44701T), isolated from a smear-ripened cheese.</title>
        <authorList>
            <consortium name="US DOE Joint Genome Institute (JGI-PGF)"/>
            <person name="Walter F."/>
            <person name="Albersmeier A."/>
            <person name="Kalinowski J."/>
            <person name="Ruckert C."/>
        </authorList>
    </citation>
    <scope>NUCLEOTIDE SEQUENCE</scope>
    <source>
        <strain evidence="2">CGMCC 4.7398</strain>
    </source>
</reference>
<comment type="caution">
    <text evidence="2">The sequence shown here is derived from an EMBL/GenBank/DDBJ whole genome shotgun (WGS) entry which is preliminary data.</text>
</comment>
<dbReference type="EMBL" id="BNAS01000005">
    <property type="protein sequence ID" value="GHH76283.1"/>
    <property type="molecule type" value="Genomic_DNA"/>
</dbReference>
<proteinExistence type="predicted"/>